<comment type="similarity">
    <text evidence="1">Belongs to the canopy family.</text>
</comment>
<feature type="domain" description="DUF3456" evidence="2">
    <location>
        <begin position="20"/>
        <end position="165"/>
    </location>
</feature>
<dbReference type="PANTHER" id="PTHR13341">
    <property type="entry name" value="MIR-INTERACTING SAPOSIN-LIKE PROTEIN"/>
    <property type="match status" value="1"/>
</dbReference>
<evidence type="ECO:0000259" key="2">
    <source>
        <dbReference type="Pfam" id="PF11938"/>
    </source>
</evidence>
<gene>
    <name evidence="5" type="primary">LOC410890</name>
</gene>
<name>A0A7M7IT99_APIME</name>
<dbReference type="EnsemblMetazoa" id="XM_016918028">
    <property type="protein sequence ID" value="XP_016773517"/>
    <property type="gene ID" value="LOC410890"/>
</dbReference>
<proteinExistence type="inferred from homology"/>
<reference evidence="3" key="1">
    <citation type="submission" date="2021-01" db="UniProtKB">
        <authorList>
            <consortium name="EnsemblMetazoa"/>
        </authorList>
    </citation>
    <scope>IDENTIFICATION</scope>
    <source>
        <strain evidence="3">DH4</strain>
    </source>
</reference>
<dbReference type="PANTHER" id="PTHR13341:SF2">
    <property type="entry name" value="PROTEIN SEELE"/>
    <property type="match status" value="1"/>
</dbReference>
<protein>
    <submittedName>
        <fullName evidence="5">Protein seele</fullName>
    </submittedName>
</protein>
<evidence type="ECO:0000313" key="3">
    <source>
        <dbReference type="EnsemblMetazoa" id="XP_016773517"/>
    </source>
</evidence>
<dbReference type="CTD" id="36046"/>
<accession>A0A8B7KSD5</accession>
<dbReference type="InterPro" id="IPR042415">
    <property type="entry name" value="CNPY"/>
</dbReference>
<organism evidence="3">
    <name type="scientific">Apis mellifera</name>
    <name type="common">Honeybee</name>
    <dbReference type="NCBI Taxonomy" id="7460"/>
    <lineage>
        <taxon>Eukaryota</taxon>
        <taxon>Metazoa</taxon>
        <taxon>Ecdysozoa</taxon>
        <taxon>Arthropoda</taxon>
        <taxon>Hexapoda</taxon>
        <taxon>Insecta</taxon>
        <taxon>Pterygota</taxon>
        <taxon>Neoptera</taxon>
        <taxon>Endopterygota</taxon>
        <taxon>Hymenoptera</taxon>
        <taxon>Apocrita</taxon>
        <taxon>Aculeata</taxon>
        <taxon>Apoidea</taxon>
        <taxon>Anthophila</taxon>
        <taxon>Apidae</taxon>
        <taxon>Apis</taxon>
    </lineage>
</organism>
<sequence length="187" mass="21365">SLLFIHIFIESKEIDNKLLKCLVCRSTMKEIEGELAKIDPAREIEIGNYRLDAQGNIIHKKIPLAQSEVYVSDILDNICEKMSDYVRATYKSNGELTILNLISPSGAMNPEMSKVDIIQDDDLNKSLKYYCEGIVEEFEDSIISLFIHKKNDINEQLCTNIANLCNSTNINHDNIEKNDIDEEHDEL</sequence>
<dbReference type="RefSeq" id="XP_016773517.2">
    <property type="nucleotide sequence ID" value="XM_016918028.2"/>
</dbReference>
<keyword evidence="4" id="KW-1185">Reference proteome</keyword>
<dbReference type="GO" id="GO:0005783">
    <property type="term" value="C:endoplasmic reticulum"/>
    <property type="evidence" value="ECO:0007669"/>
    <property type="project" value="TreeGrafter"/>
</dbReference>
<evidence type="ECO:0000313" key="5">
    <source>
        <dbReference type="RefSeq" id="XP_016773517.2"/>
    </source>
</evidence>
<dbReference type="Pfam" id="PF11938">
    <property type="entry name" value="DUF3456"/>
    <property type="match status" value="1"/>
</dbReference>
<evidence type="ECO:0000313" key="4">
    <source>
        <dbReference type="Proteomes" id="UP000005203"/>
    </source>
</evidence>
<dbReference type="InterPro" id="IPR021852">
    <property type="entry name" value="DUF3456"/>
</dbReference>
<dbReference type="Gene3D" id="1.10.225.10">
    <property type="entry name" value="Saposin-like"/>
    <property type="match status" value="1"/>
</dbReference>
<dbReference type="KEGG" id="ame:410890"/>
<evidence type="ECO:0000256" key="1">
    <source>
        <dbReference type="ARBA" id="ARBA00007285"/>
    </source>
</evidence>
<dbReference type="Proteomes" id="UP000005203">
    <property type="component" value="Linkage group LG2"/>
</dbReference>
<dbReference type="GeneID" id="410890"/>
<dbReference type="AlphaFoldDB" id="A0A7M7IT99"/>
<dbReference type="OrthoDB" id="192915at2759"/>
<reference evidence="5" key="2">
    <citation type="submission" date="2025-04" db="UniProtKB">
        <authorList>
            <consortium name="RefSeq"/>
        </authorList>
    </citation>
    <scope>IDENTIFICATION</scope>
    <source>
        <strain evidence="5">DH4</strain>
        <tissue evidence="5">Whole body</tissue>
    </source>
</reference>
<accession>A0A7M7IT99</accession>